<sequence>MNNFKLHLVLIGLLCVSTVFSQEALSNFSDGPYVFIENNQLIEKSIVYGKVSSKVLKSAAHDTIFTPQADTYKNIKNVVALSDIHGQYDLAVKLLKNNKIIDHELNWSFGKGHLVIVGDVFDRGDKVNDMLWLIYNLEAQAKKAGGRVHFLLGNHEYMVLHKDLRYIHEKYRITSKLLDLSYDDLYGKNTVLGRWLRSKPTIIKINNDVFVHGGISKDFLSKNEFKISQLNNIMRQSLSRSKAEMKSTDFYKIYYGSKSLIWYRGYFRDNLNESEIYDLLKQVNSDHIVVGHCSNKEVVQLYNNKIYGVDSSIKRGKYGEVLFITDHRYYRGTLDGKKIEFKKTTPSTILD</sequence>
<evidence type="ECO:0000256" key="1">
    <source>
        <dbReference type="SAM" id="SignalP"/>
    </source>
</evidence>
<reference evidence="3 4" key="1">
    <citation type="submission" date="2018-06" db="EMBL/GenBank/DDBJ databases">
        <title>Genomic Encyclopedia of Type Strains, Phase III (KMG-III): the genomes of soil and plant-associated and newly described type strains.</title>
        <authorList>
            <person name="Whitman W."/>
        </authorList>
    </citation>
    <scope>NUCLEOTIDE SEQUENCE [LARGE SCALE GENOMIC DNA]</scope>
    <source>
        <strain evidence="3 4">CECT 7945</strain>
    </source>
</reference>
<dbReference type="AlphaFoldDB" id="A0A2V4WTM0"/>
<dbReference type="InterPro" id="IPR029052">
    <property type="entry name" value="Metallo-depent_PP-like"/>
</dbReference>
<dbReference type="SUPFAM" id="SSF56300">
    <property type="entry name" value="Metallo-dependent phosphatases"/>
    <property type="match status" value="1"/>
</dbReference>
<dbReference type="InterPro" id="IPR004843">
    <property type="entry name" value="Calcineurin-like_PHP"/>
</dbReference>
<organism evidence="3 4">
    <name type="scientific">Winogradskyella epiphytica</name>
    <dbReference type="NCBI Taxonomy" id="262005"/>
    <lineage>
        <taxon>Bacteria</taxon>
        <taxon>Pseudomonadati</taxon>
        <taxon>Bacteroidota</taxon>
        <taxon>Flavobacteriia</taxon>
        <taxon>Flavobacteriales</taxon>
        <taxon>Flavobacteriaceae</taxon>
        <taxon>Winogradskyella</taxon>
    </lineage>
</organism>
<dbReference type="OrthoDB" id="7550081at2"/>
<protein>
    <submittedName>
        <fullName evidence="3">Calcineurin-like phosphoesterase family protein</fullName>
    </submittedName>
</protein>
<comment type="caution">
    <text evidence="3">The sequence shown here is derived from an EMBL/GenBank/DDBJ whole genome shotgun (WGS) entry which is preliminary data.</text>
</comment>
<accession>A0A2V4WTM0</accession>
<dbReference type="PANTHER" id="PTHR46546:SF4">
    <property type="entry name" value="SHEWANELLA-LIKE PROTEIN PHOSPHATASE 1"/>
    <property type="match status" value="1"/>
</dbReference>
<feature type="signal peptide" evidence="1">
    <location>
        <begin position="1"/>
        <end position="21"/>
    </location>
</feature>
<evidence type="ECO:0000313" key="4">
    <source>
        <dbReference type="Proteomes" id="UP000248054"/>
    </source>
</evidence>
<evidence type="ECO:0000259" key="2">
    <source>
        <dbReference type="Pfam" id="PF00149"/>
    </source>
</evidence>
<dbReference type="Proteomes" id="UP000248054">
    <property type="component" value="Unassembled WGS sequence"/>
</dbReference>
<dbReference type="RefSeq" id="WP_110476419.1">
    <property type="nucleotide sequence ID" value="NZ_BMWQ01000009.1"/>
</dbReference>
<dbReference type="Pfam" id="PF00149">
    <property type="entry name" value="Metallophos"/>
    <property type="match status" value="1"/>
</dbReference>
<dbReference type="GO" id="GO:0016787">
    <property type="term" value="F:hydrolase activity"/>
    <property type="evidence" value="ECO:0007669"/>
    <property type="project" value="InterPro"/>
</dbReference>
<evidence type="ECO:0000313" key="3">
    <source>
        <dbReference type="EMBL" id="PYE80016.1"/>
    </source>
</evidence>
<dbReference type="EMBL" id="QJTD01000008">
    <property type="protein sequence ID" value="PYE80016.1"/>
    <property type="molecule type" value="Genomic_DNA"/>
</dbReference>
<keyword evidence="4" id="KW-1185">Reference proteome</keyword>
<feature type="chain" id="PRO_5016042315" evidence="1">
    <location>
        <begin position="22"/>
        <end position="351"/>
    </location>
</feature>
<dbReference type="Gene3D" id="3.60.21.10">
    <property type="match status" value="1"/>
</dbReference>
<name>A0A2V4WTM0_9FLAO</name>
<feature type="domain" description="Calcineurin-like phosphoesterase" evidence="2">
    <location>
        <begin position="78"/>
        <end position="292"/>
    </location>
</feature>
<dbReference type="PANTHER" id="PTHR46546">
    <property type="entry name" value="SHEWANELLA-LIKE PROTEIN PHOSPHATASE 1"/>
    <property type="match status" value="1"/>
</dbReference>
<keyword evidence="1" id="KW-0732">Signal</keyword>
<gene>
    <name evidence="3" type="ORF">DFQ11_10840</name>
</gene>
<proteinExistence type="predicted"/>